<keyword evidence="3" id="KW-1185">Reference proteome</keyword>
<dbReference type="EMBL" id="PIQO01000012">
    <property type="protein sequence ID" value="PKR84107.1"/>
    <property type="molecule type" value="Genomic_DNA"/>
</dbReference>
<dbReference type="Pfam" id="PF01636">
    <property type="entry name" value="APH"/>
    <property type="match status" value="1"/>
</dbReference>
<dbReference type="SUPFAM" id="SSF56112">
    <property type="entry name" value="Protein kinase-like (PK-like)"/>
    <property type="match status" value="1"/>
</dbReference>
<dbReference type="InterPro" id="IPR051678">
    <property type="entry name" value="AGP_Transferase"/>
</dbReference>
<dbReference type="OrthoDB" id="9812495at2"/>
<dbReference type="InterPro" id="IPR011009">
    <property type="entry name" value="Kinase-like_dom_sf"/>
</dbReference>
<feature type="domain" description="Aminoglycoside phosphotransferase" evidence="1">
    <location>
        <begin position="59"/>
        <end position="243"/>
    </location>
</feature>
<dbReference type="AlphaFoldDB" id="A0A2N3LHQ2"/>
<organism evidence="2 3">
    <name type="scientific">Heyndrickxia camelliae</name>
    <dbReference type="NCBI Taxonomy" id="1707093"/>
    <lineage>
        <taxon>Bacteria</taxon>
        <taxon>Bacillati</taxon>
        <taxon>Bacillota</taxon>
        <taxon>Bacilli</taxon>
        <taxon>Bacillales</taxon>
        <taxon>Bacillaceae</taxon>
        <taxon>Heyndrickxia</taxon>
    </lineage>
</organism>
<keyword evidence="2" id="KW-0808">Transferase</keyword>
<evidence type="ECO:0000259" key="1">
    <source>
        <dbReference type="Pfam" id="PF01636"/>
    </source>
</evidence>
<dbReference type="InterPro" id="IPR002575">
    <property type="entry name" value="Aminoglycoside_PTrfase"/>
</dbReference>
<dbReference type="RefSeq" id="WP_101355024.1">
    <property type="nucleotide sequence ID" value="NZ_PIQO01000012.1"/>
</dbReference>
<reference evidence="2 3" key="1">
    <citation type="submission" date="2017-11" db="EMBL/GenBank/DDBJ databases">
        <title>Bacillus camelliae sp. nov., isolated from pu'er tea.</title>
        <authorList>
            <person name="Niu L."/>
        </authorList>
    </citation>
    <scope>NUCLEOTIDE SEQUENCE [LARGE SCALE GENOMIC DNA]</scope>
    <source>
        <strain evidence="2 3">7578-1</strain>
    </source>
</reference>
<dbReference type="PANTHER" id="PTHR21310">
    <property type="entry name" value="AMINOGLYCOSIDE PHOSPHOTRANSFERASE-RELATED-RELATED"/>
    <property type="match status" value="1"/>
</dbReference>
<name>A0A2N3LHQ2_9BACI</name>
<dbReference type="Gene3D" id="3.90.1200.10">
    <property type="match status" value="1"/>
</dbReference>
<sequence length="264" mass="30639">MQPFQMGEIPMEIIEYVRNVHSVRFPRQGYTSNVGIIESDQGIYVLKRTMGKQFCSWLNKEISVINCLTNETNLPIPKVKMFVEQKQLDQCWALMECIEGETLRTAISNLENRNKRREMIFNYGKTLFNIHTIPCPEELKTVRPWSDNMLLLAAYNLNHYKVEGDIALLEKIKTSKPRIGKNTLIHGDYTIDNVLVSDGIITGIIDWSGGAYGDPRYDVSIAIRPKPNLFQDEIDRQIFFEGYGEKIINYKEYDYFVNGLNEFF</sequence>
<protein>
    <submittedName>
        <fullName evidence="2">Aminoglycoside phosphotransferase APH(3')</fullName>
    </submittedName>
</protein>
<dbReference type="GO" id="GO:0016740">
    <property type="term" value="F:transferase activity"/>
    <property type="evidence" value="ECO:0007669"/>
    <property type="project" value="UniProtKB-KW"/>
</dbReference>
<evidence type="ECO:0000313" key="3">
    <source>
        <dbReference type="Proteomes" id="UP000233440"/>
    </source>
</evidence>
<comment type="caution">
    <text evidence="2">The sequence shown here is derived from an EMBL/GenBank/DDBJ whole genome shotgun (WGS) entry which is preliminary data.</text>
</comment>
<gene>
    <name evidence="2" type="ORF">CWO92_14970</name>
</gene>
<evidence type="ECO:0000313" key="2">
    <source>
        <dbReference type="EMBL" id="PKR84107.1"/>
    </source>
</evidence>
<dbReference type="Proteomes" id="UP000233440">
    <property type="component" value="Unassembled WGS sequence"/>
</dbReference>
<proteinExistence type="predicted"/>
<accession>A0A2N3LHQ2</accession>